<organism evidence="4 5">
    <name type="scientific">Paralvinella palmiformis</name>
    <dbReference type="NCBI Taxonomy" id="53620"/>
    <lineage>
        <taxon>Eukaryota</taxon>
        <taxon>Metazoa</taxon>
        <taxon>Spiralia</taxon>
        <taxon>Lophotrochozoa</taxon>
        <taxon>Annelida</taxon>
        <taxon>Polychaeta</taxon>
        <taxon>Sedentaria</taxon>
        <taxon>Canalipalpata</taxon>
        <taxon>Terebellida</taxon>
        <taxon>Terebelliformia</taxon>
        <taxon>Alvinellidae</taxon>
        <taxon>Paralvinella</taxon>
    </lineage>
</organism>
<accession>A0AAD9N4K2</accession>
<dbReference type="Pfam" id="PF15136">
    <property type="entry name" value="UPF0449"/>
    <property type="match status" value="1"/>
</dbReference>
<protein>
    <submittedName>
        <fullName evidence="4">Uncharacterized protein</fullName>
    </submittedName>
</protein>
<keyword evidence="5" id="KW-1185">Reference proteome</keyword>
<feature type="coiled-coil region" evidence="2">
    <location>
        <begin position="110"/>
        <end position="137"/>
    </location>
</feature>
<dbReference type="InterPro" id="IPR028227">
    <property type="entry name" value="UPF0449"/>
</dbReference>
<dbReference type="PANTHER" id="PTHR34766:SF1">
    <property type="entry name" value="UPF0449 PROTEIN C19ORF25"/>
    <property type="match status" value="1"/>
</dbReference>
<evidence type="ECO:0000313" key="5">
    <source>
        <dbReference type="Proteomes" id="UP001208570"/>
    </source>
</evidence>
<sequence length="137" mass="15232">MVLGLSNKASPLPLRPDPPTVQQIIDDVHSAKDDDIIFDILKSKNEDSTSSSKVEDFSMDQAAAGPSVNKEENRLDTSSHDVETVYKQAVNFLELTEQLIDAPEALRHQCKKLLSAKKELSRAIENLKQQSESVRSQ</sequence>
<evidence type="ECO:0000256" key="3">
    <source>
        <dbReference type="SAM" id="MobiDB-lite"/>
    </source>
</evidence>
<evidence type="ECO:0000256" key="2">
    <source>
        <dbReference type="SAM" id="Coils"/>
    </source>
</evidence>
<feature type="region of interest" description="Disordered" evidence="3">
    <location>
        <begin position="1"/>
        <end position="21"/>
    </location>
</feature>
<dbReference type="PANTHER" id="PTHR34766">
    <property type="entry name" value="UPF0449 PROTEIN C19ORF25"/>
    <property type="match status" value="1"/>
</dbReference>
<evidence type="ECO:0000313" key="4">
    <source>
        <dbReference type="EMBL" id="KAK2155198.1"/>
    </source>
</evidence>
<comment type="similarity">
    <text evidence="1">Belongs to the UPF0449 family.</text>
</comment>
<comment type="caution">
    <text evidence="4">The sequence shown here is derived from an EMBL/GenBank/DDBJ whole genome shotgun (WGS) entry which is preliminary data.</text>
</comment>
<evidence type="ECO:0000256" key="1">
    <source>
        <dbReference type="ARBA" id="ARBA00006137"/>
    </source>
</evidence>
<gene>
    <name evidence="4" type="ORF">LSH36_246g02072</name>
</gene>
<reference evidence="4" key="1">
    <citation type="journal article" date="2023" name="Mol. Biol. Evol.">
        <title>Third-Generation Sequencing Reveals the Adaptive Role of the Epigenome in Three Deep-Sea Polychaetes.</title>
        <authorList>
            <person name="Perez M."/>
            <person name="Aroh O."/>
            <person name="Sun Y."/>
            <person name="Lan Y."/>
            <person name="Juniper S.K."/>
            <person name="Young C.R."/>
            <person name="Angers B."/>
            <person name="Qian P.Y."/>
        </authorList>
    </citation>
    <scope>NUCLEOTIDE SEQUENCE</scope>
    <source>
        <strain evidence="4">P08H-3</strain>
    </source>
</reference>
<dbReference type="AlphaFoldDB" id="A0AAD9N4K2"/>
<name>A0AAD9N4K2_9ANNE</name>
<feature type="region of interest" description="Disordered" evidence="3">
    <location>
        <begin position="45"/>
        <end position="80"/>
    </location>
</feature>
<proteinExistence type="inferred from homology"/>
<feature type="compositionally biased region" description="Basic and acidic residues" evidence="3">
    <location>
        <begin position="69"/>
        <end position="80"/>
    </location>
</feature>
<dbReference type="EMBL" id="JAODUP010000246">
    <property type="protein sequence ID" value="KAK2155198.1"/>
    <property type="molecule type" value="Genomic_DNA"/>
</dbReference>
<keyword evidence="2" id="KW-0175">Coiled coil</keyword>
<dbReference type="Proteomes" id="UP001208570">
    <property type="component" value="Unassembled WGS sequence"/>
</dbReference>